<feature type="region of interest" description="Disordered" evidence="5">
    <location>
        <begin position="441"/>
        <end position="461"/>
    </location>
</feature>
<dbReference type="PROSITE" id="PS50145">
    <property type="entry name" value="ZF_TRAF"/>
    <property type="match status" value="1"/>
</dbReference>
<dbReference type="Pfam" id="PF07647">
    <property type="entry name" value="SAM_2"/>
    <property type="match status" value="1"/>
</dbReference>
<dbReference type="Gene3D" id="3.30.40.10">
    <property type="entry name" value="Zinc/RING finger domain, C3HC4 (zinc finger)"/>
    <property type="match status" value="4"/>
</dbReference>
<feature type="compositionally biased region" description="Low complexity" evidence="5">
    <location>
        <begin position="220"/>
        <end position="230"/>
    </location>
</feature>
<comment type="caution">
    <text evidence="8">The sequence shown here is derived from an EMBL/GenBank/DDBJ whole genome shotgun (WGS) entry which is preliminary data.</text>
</comment>
<dbReference type="InterPro" id="IPR001293">
    <property type="entry name" value="Znf_TRAF"/>
</dbReference>
<dbReference type="GO" id="GO:0005739">
    <property type="term" value="C:mitochondrion"/>
    <property type="evidence" value="ECO:0007669"/>
    <property type="project" value="TreeGrafter"/>
</dbReference>
<evidence type="ECO:0000256" key="4">
    <source>
        <dbReference type="PROSITE-ProRule" id="PRU00207"/>
    </source>
</evidence>
<protein>
    <recommendedName>
        <fullName evidence="10">SAM domain-containing protein</fullName>
    </recommendedName>
</protein>
<evidence type="ECO:0000313" key="9">
    <source>
        <dbReference type="Proteomes" id="UP000243217"/>
    </source>
</evidence>
<dbReference type="Proteomes" id="UP000243217">
    <property type="component" value="Unassembled WGS sequence"/>
</dbReference>
<dbReference type="EMBL" id="JNBS01000763">
    <property type="protein sequence ID" value="OQS03801.1"/>
    <property type="molecule type" value="Genomic_DNA"/>
</dbReference>
<dbReference type="SMART" id="SM00454">
    <property type="entry name" value="SAM"/>
    <property type="match status" value="1"/>
</dbReference>
<dbReference type="OrthoDB" id="193703at2759"/>
<dbReference type="InterPro" id="IPR051986">
    <property type="entry name" value="Innate_Immune_Apopt_Reg"/>
</dbReference>
<feature type="compositionally biased region" description="Pro residues" evidence="5">
    <location>
        <begin position="445"/>
        <end position="461"/>
    </location>
</feature>
<feature type="region of interest" description="Disordered" evidence="5">
    <location>
        <begin position="46"/>
        <end position="69"/>
    </location>
</feature>
<dbReference type="PANTHER" id="PTHR16295">
    <property type="entry name" value="TRAF-TYPE ZINC FINGER PROTEIN-RELATED"/>
    <property type="match status" value="1"/>
</dbReference>
<feature type="domain" description="SAM" evidence="6">
    <location>
        <begin position="679"/>
        <end position="744"/>
    </location>
</feature>
<keyword evidence="2 4" id="KW-0863">Zinc-finger</keyword>
<organism evidence="8 9">
    <name type="scientific">Thraustotheca clavata</name>
    <dbReference type="NCBI Taxonomy" id="74557"/>
    <lineage>
        <taxon>Eukaryota</taxon>
        <taxon>Sar</taxon>
        <taxon>Stramenopiles</taxon>
        <taxon>Oomycota</taxon>
        <taxon>Saprolegniomycetes</taxon>
        <taxon>Saprolegniales</taxon>
        <taxon>Achlyaceae</taxon>
        <taxon>Thraustotheca</taxon>
    </lineage>
</organism>
<evidence type="ECO:0000256" key="1">
    <source>
        <dbReference type="ARBA" id="ARBA00022723"/>
    </source>
</evidence>
<sequence length="823" mass="89788">MSPNAPPSSTLGAHVQLSKETIVQAYNEKTSPNPLPSSILGASFAAKTTDTTGNSPAESKVIENQTQPASELSLNPLMQKELKQTGPSSVKLVKIEQNQTKPTELQRSLNESISSEVKPQNTAFNSQSLKPTLHNQSGTSLTETQSHKPAAVPIAMPSENLKKIVLDAPVAPSKSQLDSPPSVKASTPLPPENLPLEKSLPQQPTPTAILSDKSILKQPTSTSVVNTNSSKPAPRLAGPQVTPEVAAPLNVLDDPTMKGALAEAELAKARVEQRLKIERERRHSLGSLPTSSSPIQQPAPQININAKDAPSSTPEATIKCTQCNMELCGMSLATHEQSQCRMRFDHRAKDIAAHESECSKTVIKCKHCSADIALADVAEHELQCDQILKQCPHCLRRQKMSELAEHINSCDCRLVQCPNQCGGKFLQRGLEKHVLTKCPKRATTAPPPATPPPTAPRAPPPQECKYCDESYAVSAIEAHEQECDWKPKRCQHCNMVIISRDLARHETSCKQSSRQCTHCQQSFSSASFSAHIPKCTKRPIKCIRCGELFPADIIVVHSTSCKPAFSNGEAKPVVPPPPSTPPPSQPAIISPSKRKSESNLKQFVQPDPKSSLQRHASSIQLQGPKTTEETRDKLSRRSFALAQLTAGTQLSNESDHEDEESEEDDDGDEVSLAQVVSEWNVDNVCLWLKEDVGVPDVVERFDAFQINGRALLELTEVTLISKLGIKVKAHRDRILAAIEAIKTSDEFSSEEDGSQDDGEVEQDDEDDENDTPSHHIAVSRESNISRRMSLQSMPDNSAQTQSNLLNRINSALQTGTAFRTKQK</sequence>
<dbReference type="AlphaFoldDB" id="A0A1W0A0T3"/>
<accession>A0A1W0A0T3</accession>
<evidence type="ECO:0000256" key="3">
    <source>
        <dbReference type="ARBA" id="ARBA00022833"/>
    </source>
</evidence>
<dbReference type="Gene3D" id="1.10.150.50">
    <property type="entry name" value="Transcription Factor, Ets-1"/>
    <property type="match status" value="1"/>
</dbReference>
<dbReference type="PROSITE" id="PS50105">
    <property type="entry name" value="SAM_DOMAIN"/>
    <property type="match status" value="1"/>
</dbReference>
<dbReference type="PANTHER" id="PTHR16295:SF10">
    <property type="entry name" value="EXPRESSED PROTEIN"/>
    <property type="match status" value="1"/>
</dbReference>
<dbReference type="InterPro" id="IPR013761">
    <property type="entry name" value="SAM/pointed_sf"/>
</dbReference>
<feature type="zinc finger region" description="TRAF-type" evidence="4">
    <location>
        <begin position="406"/>
        <end position="441"/>
    </location>
</feature>
<feature type="region of interest" description="Disordered" evidence="5">
    <location>
        <begin position="96"/>
        <end position="149"/>
    </location>
</feature>
<keyword evidence="9" id="KW-1185">Reference proteome</keyword>
<dbReference type="InterPro" id="IPR013083">
    <property type="entry name" value="Znf_RING/FYVE/PHD"/>
</dbReference>
<feature type="region of interest" description="Disordered" evidence="5">
    <location>
        <begin position="745"/>
        <end position="823"/>
    </location>
</feature>
<feature type="compositionally biased region" description="Polar residues" evidence="5">
    <location>
        <begin position="608"/>
        <end position="625"/>
    </location>
</feature>
<proteinExistence type="predicted"/>
<feature type="compositionally biased region" description="Acidic residues" evidence="5">
    <location>
        <begin position="747"/>
        <end position="770"/>
    </location>
</feature>
<feature type="compositionally biased region" description="Acidic residues" evidence="5">
    <location>
        <begin position="655"/>
        <end position="668"/>
    </location>
</feature>
<dbReference type="SUPFAM" id="SSF49599">
    <property type="entry name" value="TRAF domain-like"/>
    <property type="match status" value="2"/>
</dbReference>
<dbReference type="GO" id="GO:0008270">
    <property type="term" value="F:zinc ion binding"/>
    <property type="evidence" value="ECO:0007669"/>
    <property type="project" value="UniProtKB-KW"/>
</dbReference>
<dbReference type="STRING" id="74557.A0A1W0A0T3"/>
<feature type="compositionally biased region" description="Pro residues" evidence="5">
    <location>
        <begin position="573"/>
        <end position="585"/>
    </location>
</feature>
<evidence type="ECO:0000256" key="5">
    <source>
        <dbReference type="SAM" id="MobiDB-lite"/>
    </source>
</evidence>
<keyword evidence="1 4" id="KW-0479">Metal-binding</keyword>
<dbReference type="InterPro" id="IPR001660">
    <property type="entry name" value="SAM"/>
</dbReference>
<feature type="region of interest" description="Disordered" evidence="5">
    <location>
        <begin position="172"/>
        <end position="240"/>
    </location>
</feature>
<dbReference type="SUPFAM" id="SSF47769">
    <property type="entry name" value="SAM/Pointed domain"/>
    <property type="match status" value="1"/>
</dbReference>
<evidence type="ECO:0000313" key="8">
    <source>
        <dbReference type="EMBL" id="OQS03801.1"/>
    </source>
</evidence>
<keyword evidence="3 4" id="KW-0862">Zinc</keyword>
<feature type="region of interest" description="Disordered" evidence="5">
    <location>
        <begin position="567"/>
        <end position="633"/>
    </location>
</feature>
<name>A0A1W0A0T3_9STRA</name>
<feature type="domain" description="TRAF-type" evidence="7">
    <location>
        <begin position="406"/>
        <end position="441"/>
    </location>
</feature>
<evidence type="ECO:0000259" key="7">
    <source>
        <dbReference type="PROSITE" id="PS50145"/>
    </source>
</evidence>
<feature type="compositionally biased region" description="Polar residues" evidence="5">
    <location>
        <begin position="780"/>
        <end position="823"/>
    </location>
</feature>
<gene>
    <name evidence="8" type="ORF">THRCLA_03908</name>
</gene>
<evidence type="ECO:0000256" key="2">
    <source>
        <dbReference type="ARBA" id="ARBA00022771"/>
    </source>
</evidence>
<evidence type="ECO:0008006" key="10">
    <source>
        <dbReference type="Google" id="ProtNLM"/>
    </source>
</evidence>
<evidence type="ECO:0000259" key="6">
    <source>
        <dbReference type="PROSITE" id="PS50105"/>
    </source>
</evidence>
<reference evidence="8 9" key="1">
    <citation type="journal article" date="2014" name="Genome Biol. Evol.">
        <title>The secreted proteins of Achlya hypogyna and Thraustotheca clavata identify the ancestral oomycete secretome and reveal gene acquisitions by horizontal gene transfer.</title>
        <authorList>
            <person name="Misner I."/>
            <person name="Blouin N."/>
            <person name="Leonard G."/>
            <person name="Richards T.A."/>
            <person name="Lane C.E."/>
        </authorList>
    </citation>
    <scope>NUCLEOTIDE SEQUENCE [LARGE SCALE GENOMIC DNA]</scope>
    <source>
        <strain evidence="8 9">ATCC 34112</strain>
    </source>
</reference>
<feature type="region of interest" description="Disordered" evidence="5">
    <location>
        <begin position="645"/>
        <end position="668"/>
    </location>
</feature>
<feature type="compositionally biased region" description="Polar residues" evidence="5">
    <location>
        <begin position="96"/>
        <end position="144"/>
    </location>
</feature>